<dbReference type="GO" id="GO:0008233">
    <property type="term" value="F:peptidase activity"/>
    <property type="evidence" value="ECO:0007669"/>
    <property type="project" value="UniProtKB-KW"/>
</dbReference>
<comment type="similarity">
    <text evidence="1">Belongs to the peptidase C56 family.</text>
</comment>
<keyword evidence="3" id="KW-0378">Hydrolase</keyword>
<name>A0A1M5DXP1_9ACTN</name>
<sequence length="187" mass="19625">MSDELNGKTIAFLLANSGVEQAELEKPWQAIEDAGGTPVLVAPEKDTVQAFNNDVEKGDTFDADRAVADVSVDDFDGLVLPGGTTNPDALRQDADAVALVKGFAAAGKPIAAICHGPWTLVEADVVRGKTLTSWPSLQTDIRNAGAAEWRDAESVTCPEQGFTLVTSRNPDDLPAFGKAAVAAFART</sequence>
<keyword evidence="3" id="KW-0645">Protease</keyword>
<dbReference type="CDD" id="cd03134">
    <property type="entry name" value="GATase1_PfpI_like"/>
    <property type="match status" value="1"/>
</dbReference>
<accession>A0A1M5DXP1</accession>
<dbReference type="PANTHER" id="PTHR42733">
    <property type="entry name" value="DJ-1 PROTEIN"/>
    <property type="match status" value="1"/>
</dbReference>
<dbReference type="GO" id="GO:0006508">
    <property type="term" value="P:proteolysis"/>
    <property type="evidence" value="ECO:0007669"/>
    <property type="project" value="UniProtKB-KW"/>
</dbReference>
<feature type="domain" description="DJ-1/PfpI" evidence="2">
    <location>
        <begin position="8"/>
        <end position="182"/>
    </location>
</feature>
<proteinExistence type="inferred from homology"/>
<reference evidence="3 4" key="1">
    <citation type="submission" date="2016-11" db="EMBL/GenBank/DDBJ databases">
        <authorList>
            <person name="Jaros S."/>
            <person name="Januszkiewicz K."/>
            <person name="Wedrychowicz H."/>
        </authorList>
    </citation>
    <scope>NUCLEOTIDE SEQUENCE [LARGE SCALE GENOMIC DNA]</scope>
    <source>
        <strain evidence="3 4">DSM 45627</strain>
    </source>
</reference>
<gene>
    <name evidence="3" type="ORF">SAMN05443575_0724</name>
</gene>
<dbReference type="PANTHER" id="PTHR42733:SF12">
    <property type="entry name" value="PROTEINASE"/>
    <property type="match status" value="1"/>
</dbReference>
<protein>
    <submittedName>
        <fullName evidence="3">Protease I</fullName>
    </submittedName>
</protein>
<dbReference type="Pfam" id="PF01965">
    <property type="entry name" value="DJ-1_PfpI"/>
    <property type="match status" value="1"/>
</dbReference>
<dbReference type="Proteomes" id="UP000186132">
    <property type="component" value="Unassembled WGS sequence"/>
</dbReference>
<dbReference type="RefSeq" id="WP_073385993.1">
    <property type="nucleotide sequence ID" value="NZ_FQVU01000001.1"/>
</dbReference>
<evidence type="ECO:0000259" key="2">
    <source>
        <dbReference type="Pfam" id="PF01965"/>
    </source>
</evidence>
<dbReference type="AlphaFoldDB" id="A0A1M5DXP1"/>
<evidence type="ECO:0000313" key="3">
    <source>
        <dbReference type="EMBL" id="SHF71753.1"/>
    </source>
</evidence>
<dbReference type="OrthoDB" id="9792284at2"/>
<evidence type="ECO:0000313" key="4">
    <source>
        <dbReference type="Proteomes" id="UP000186132"/>
    </source>
</evidence>
<dbReference type="SUPFAM" id="SSF52317">
    <property type="entry name" value="Class I glutamine amidotransferase-like"/>
    <property type="match status" value="1"/>
</dbReference>
<organism evidence="3 4">
    <name type="scientific">Jatrophihabitans endophyticus</name>
    <dbReference type="NCBI Taxonomy" id="1206085"/>
    <lineage>
        <taxon>Bacteria</taxon>
        <taxon>Bacillati</taxon>
        <taxon>Actinomycetota</taxon>
        <taxon>Actinomycetes</taxon>
        <taxon>Jatrophihabitantales</taxon>
        <taxon>Jatrophihabitantaceae</taxon>
        <taxon>Jatrophihabitans</taxon>
    </lineage>
</organism>
<dbReference type="InterPro" id="IPR029062">
    <property type="entry name" value="Class_I_gatase-like"/>
</dbReference>
<evidence type="ECO:0000256" key="1">
    <source>
        <dbReference type="ARBA" id="ARBA00008542"/>
    </source>
</evidence>
<dbReference type="NCBIfam" id="TIGR01382">
    <property type="entry name" value="PfpI"/>
    <property type="match status" value="1"/>
</dbReference>
<dbReference type="EMBL" id="FQVU01000001">
    <property type="protein sequence ID" value="SHF71753.1"/>
    <property type="molecule type" value="Genomic_DNA"/>
</dbReference>
<keyword evidence="4" id="KW-1185">Reference proteome</keyword>
<dbReference type="STRING" id="1206085.SAMN05443575_0724"/>
<dbReference type="Gene3D" id="3.40.50.880">
    <property type="match status" value="1"/>
</dbReference>
<dbReference type="InterPro" id="IPR002818">
    <property type="entry name" value="DJ-1/PfpI"/>
</dbReference>
<dbReference type="InterPro" id="IPR006286">
    <property type="entry name" value="C56_PfpI-like"/>
</dbReference>
<dbReference type="PROSITE" id="PS51276">
    <property type="entry name" value="PEPTIDASE_C56_PFPI"/>
    <property type="match status" value="1"/>
</dbReference>